<dbReference type="Proteomes" id="UP001379945">
    <property type="component" value="Unassembled WGS sequence"/>
</dbReference>
<keyword evidence="2" id="KW-0812">Transmembrane</keyword>
<feature type="compositionally biased region" description="Polar residues" evidence="1">
    <location>
        <begin position="1"/>
        <end position="12"/>
    </location>
</feature>
<feature type="transmembrane region" description="Helical" evidence="2">
    <location>
        <begin position="129"/>
        <end position="154"/>
    </location>
</feature>
<feature type="transmembrane region" description="Helical" evidence="2">
    <location>
        <begin position="50"/>
        <end position="72"/>
    </location>
</feature>
<evidence type="ECO:0000313" key="3">
    <source>
        <dbReference type="EMBL" id="MEK8047961.1"/>
    </source>
</evidence>
<feature type="transmembrane region" description="Helical" evidence="2">
    <location>
        <begin position="78"/>
        <end position="101"/>
    </location>
</feature>
<dbReference type="InterPro" id="IPR018692">
    <property type="entry name" value="DUF2189"/>
</dbReference>
<accession>A0ABU9C8J4</accession>
<feature type="transmembrane region" description="Helical" evidence="2">
    <location>
        <begin position="174"/>
        <end position="203"/>
    </location>
</feature>
<keyword evidence="2" id="KW-1133">Transmembrane helix</keyword>
<dbReference type="Pfam" id="PF09955">
    <property type="entry name" value="DUF2189"/>
    <property type="match status" value="1"/>
</dbReference>
<comment type="caution">
    <text evidence="3">The sequence shown here is derived from an EMBL/GenBank/DDBJ whole genome shotgun (WGS) entry which is preliminary data.</text>
</comment>
<evidence type="ECO:0000256" key="1">
    <source>
        <dbReference type="SAM" id="MobiDB-lite"/>
    </source>
</evidence>
<gene>
    <name evidence="3" type="ORF">AACH00_16500</name>
</gene>
<dbReference type="RefSeq" id="WP_341400276.1">
    <property type="nucleotide sequence ID" value="NZ_JBBUTI010000012.1"/>
</dbReference>
<evidence type="ECO:0000313" key="4">
    <source>
        <dbReference type="Proteomes" id="UP001379945"/>
    </source>
</evidence>
<evidence type="ECO:0000256" key="2">
    <source>
        <dbReference type="SAM" id="Phobius"/>
    </source>
</evidence>
<keyword evidence="4" id="KW-1185">Reference proteome</keyword>
<feature type="compositionally biased region" description="Basic and acidic residues" evidence="1">
    <location>
        <begin position="15"/>
        <end position="26"/>
    </location>
</feature>
<feature type="transmembrane region" description="Helical" evidence="2">
    <location>
        <begin position="224"/>
        <end position="247"/>
    </location>
</feature>
<organism evidence="3 4">
    <name type="scientific">Ideonella margarita</name>
    <dbReference type="NCBI Taxonomy" id="2984191"/>
    <lineage>
        <taxon>Bacteria</taxon>
        <taxon>Pseudomonadati</taxon>
        <taxon>Pseudomonadota</taxon>
        <taxon>Betaproteobacteria</taxon>
        <taxon>Burkholderiales</taxon>
        <taxon>Sphaerotilaceae</taxon>
        <taxon>Ideonella</taxon>
    </lineage>
</organism>
<feature type="region of interest" description="Disordered" evidence="1">
    <location>
        <begin position="1"/>
        <end position="26"/>
    </location>
</feature>
<name>A0ABU9C8J4_9BURK</name>
<proteinExistence type="predicted"/>
<protein>
    <submittedName>
        <fullName evidence="3">DUF2189 domain-containing protein</fullName>
    </submittedName>
</protein>
<reference evidence="3 4" key="1">
    <citation type="submission" date="2024-04" db="EMBL/GenBank/DDBJ databases">
        <title>Novel species of the genus Ideonella isolated from streams.</title>
        <authorList>
            <person name="Lu H."/>
        </authorList>
    </citation>
    <scope>NUCLEOTIDE SEQUENCE [LARGE SCALE GENOMIC DNA]</scope>
    <source>
        <strain evidence="3 4">LYT19W</strain>
    </source>
</reference>
<keyword evidence="2" id="KW-0472">Membrane</keyword>
<dbReference type="EMBL" id="JBBUTI010000012">
    <property type="protein sequence ID" value="MEK8047961.1"/>
    <property type="molecule type" value="Genomic_DNA"/>
</dbReference>
<sequence>MSATSSTMSPEDQSPDEKTPDNKAPDRSIELNTLGFADPLRWIVLGFRDFLKAPGIGLFYGACFMAMGWALMKVFQSAPAYTLALSAGFLLTGPFMCLGLYHVSRTLEAGQQPDFGQSLLAWDARIGPLGIFGFVLLVLEMLWGRASLIVFAVSFDGMPDFKGSLLALLDPENINFIVAYVAVGALFAGLIYATCVISIPMLLDRNTDAITAGLTSFRLVLTQPGVMIWWGLLLTGLVVLAMLPWFAGLLVVGPVLGHASWHAYRAAVQRDAAAEVPQG</sequence>